<dbReference type="InterPro" id="IPR021352">
    <property type="entry name" value="DUF2971"/>
</dbReference>
<name>A0A3N1ZWE8_9ACTN</name>
<reference evidence="1 2" key="1">
    <citation type="submission" date="2018-11" db="EMBL/GenBank/DDBJ databases">
        <title>Sequencing the genomes of 1000 actinobacteria strains.</title>
        <authorList>
            <person name="Klenk H.-P."/>
        </authorList>
    </citation>
    <scope>NUCLEOTIDE SEQUENCE [LARGE SCALE GENOMIC DNA]</scope>
    <source>
        <strain evidence="1 2">DSM 10546</strain>
    </source>
</reference>
<dbReference type="RefSeq" id="WP_123576054.1">
    <property type="nucleotide sequence ID" value="NZ_RKHG01000001.1"/>
</dbReference>
<evidence type="ECO:0000313" key="2">
    <source>
        <dbReference type="Proteomes" id="UP000275749"/>
    </source>
</evidence>
<dbReference type="Pfam" id="PF11185">
    <property type="entry name" value="DUF2971"/>
    <property type="match status" value="1"/>
</dbReference>
<dbReference type="AlphaFoldDB" id="A0A3N1ZWE8"/>
<dbReference type="EMBL" id="RKHG01000001">
    <property type="protein sequence ID" value="ROR55173.1"/>
    <property type="molecule type" value="Genomic_DNA"/>
</dbReference>
<protein>
    <recommendedName>
        <fullName evidence="3">DUF2971 family protein</fullName>
    </recommendedName>
</protein>
<evidence type="ECO:0000313" key="1">
    <source>
        <dbReference type="EMBL" id="ROR55173.1"/>
    </source>
</evidence>
<organism evidence="1 2">
    <name type="scientific">Luteococcus japonicus</name>
    <dbReference type="NCBI Taxonomy" id="33984"/>
    <lineage>
        <taxon>Bacteria</taxon>
        <taxon>Bacillati</taxon>
        <taxon>Actinomycetota</taxon>
        <taxon>Actinomycetes</taxon>
        <taxon>Propionibacteriales</taxon>
        <taxon>Propionibacteriaceae</taxon>
        <taxon>Luteococcus</taxon>
    </lineage>
</organism>
<evidence type="ECO:0008006" key="3">
    <source>
        <dbReference type="Google" id="ProtNLM"/>
    </source>
</evidence>
<accession>A0A3N1ZWE8</accession>
<proteinExistence type="predicted"/>
<gene>
    <name evidence="1" type="ORF">EDD41_2431</name>
</gene>
<dbReference type="Proteomes" id="UP000275749">
    <property type="component" value="Unassembled WGS sequence"/>
</dbReference>
<comment type="caution">
    <text evidence="1">The sequence shown here is derived from an EMBL/GenBank/DDBJ whole genome shotgun (WGS) entry which is preliminary data.</text>
</comment>
<sequence>MQSGYIFVPPLYHYTDTSGFMGIIESGSLWATRASFLNDTRGFSAGREAITQWLIDELPNEAVRKFSKLILDLLFVPRIGDSLFISSLSVQGDRLSQWRAYAPTCGYCLEFDLRASPLEHMPVPVTYVHDGWRPSEEDGLLPSALRESFHTIASEYFDSVKPYAHIEDEDRESAREEIAKHLQEFIRTDEFVRMVASAATCKDNSFTEEEEWRIILFPAKGRDERIRYRKSPLGLTPYIPIDISHETGRLPLRSVTIGPGPEIDLRCRTAKEFLYSHGYTSTPVRPSASPLRV</sequence>